<dbReference type="EMBL" id="SJOL01007044">
    <property type="protein sequence ID" value="TGZ63772.1"/>
    <property type="molecule type" value="Genomic_DNA"/>
</dbReference>
<dbReference type="Proteomes" id="UP000308267">
    <property type="component" value="Unassembled WGS sequence"/>
</dbReference>
<dbReference type="AlphaFoldDB" id="A0A4S2LJH3"/>
<comment type="caution">
    <text evidence="2">The sequence shown here is derived from an EMBL/GenBank/DDBJ whole genome shotgun (WGS) entry which is preliminary data.</text>
</comment>
<evidence type="ECO:0000313" key="3">
    <source>
        <dbReference type="Proteomes" id="UP000308267"/>
    </source>
</evidence>
<reference evidence="2 3" key="1">
    <citation type="journal article" date="2019" name="BMC Genomics">
        <title>New insights from Opisthorchis felineus genome: update on genomics of the epidemiologically important liver flukes.</title>
        <authorList>
            <person name="Ershov N.I."/>
            <person name="Mordvinov V.A."/>
            <person name="Prokhortchouk E.B."/>
            <person name="Pakharukova M.Y."/>
            <person name="Gunbin K.V."/>
            <person name="Ustyantsev K."/>
            <person name="Genaev M.A."/>
            <person name="Blinov A.G."/>
            <person name="Mazur A."/>
            <person name="Boulygina E."/>
            <person name="Tsygankova S."/>
            <person name="Khrameeva E."/>
            <person name="Chekanov N."/>
            <person name="Fan G."/>
            <person name="Xiao A."/>
            <person name="Zhang H."/>
            <person name="Xu X."/>
            <person name="Yang H."/>
            <person name="Solovyev V."/>
            <person name="Lee S.M."/>
            <person name="Liu X."/>
            <person name="Afonnikov D.A."/>
            <person name="Skryabin K.G."/>
        </authorList>
    </citation>
    <scope>NUCLEOTIDE SEQUENCE [LARGE SCALE GENOMIC DNA]</scope>
    <source>
        <strain evidence="2">AK-0245</strain>
        <tissue evidence="2">Whole organism</tissue>
    </source>
</reference>
<evidence type="ECO:0000313" key="2">
    <source>
        <dbReference type="EMBL" id="TGZ63772.1"/>
    </source>
</evidence>
<keyword evidence="1" id="KW-0472">Membrane</keyword>
<sequence>MLDVSNKELYIHPCLYSCPTIRHPLSTKLSHGFLHRALSQPYNTLTDDSFQATEFRRHSSNQNSKCISKISKIHLLSQPSQTGTITSVPIKRIAAQPTIHFHSVSSTTSNAFRHLFSLSRKPTRYFTCRVFHTFLLSFVFLLTNVVDVAAFPTEPGFSRTLVTTSPIRQLSISTLDTPKTETTATDGRFASPDLELSMHANYTSSDRPFLKLFMRSERKRRSLEYYMSKARTPLTLISKALNPKFRLHVTDAGEVHLFTHSENTSFLSISVIVERQEGLKMKELLERLKPKDNSRIILRRFGTNVCVCMNQGGQVVTERLIDDTVSDNCEWRMRSSRYGLGFQRVFEDDDIPDGESDTRMPASYLIATLSADPTASIASGWSYRLWQPEATWEVHVEKYIKLQRDMVNNVTEVRNNTRDSMTNLYSFPLMSDTKPDKVTDERTSMRVGEREVYSLEILPQDIDSLYRESQQMYCEKIELKLLDTVKHEIAASIVVLNKLHVSLSKLQARLKTNPSPFKSKPMARLLDEWLLLTYYRWQHKVQRQVIAQPKVAYPCSLSFHNPYLKVSNKGDLAKATILEKQEFASVYRGMLFNLYHLASWTVAERRNWIARPRLTTLFSYLNLSIPSVAQLRQASFILNRYVSQGKMYYLSDDSTKRKLAQMLRSKTQSQRIFERSILLKYEELRYWPLIQQRTGKKYESSLIKTDDLRAEILQLPNESYCAKGFLQEWQGQRERESPSSCVYTHPSRPQLSHHTNHPRNIAIHLYRTHSET</sequence>
<protein>
    <submittedName>
        <fullName evidence="2">Uncharacterized protein</fullName>
    </submittedName>
</protein>
<organism evidence="2 3">
    <name type="scientific">Opisthorchis felineus</name>
    <dbReference type="NCBI Taxonomy" id="147828"/>
    <lineage>
        <taxon>Eukaryota</taxon>
        <taxon>Metazoa</taxon>
        <taxon>Spiralia</taxon>
        <taxon>Lophotrochozoa</taxon>
        <taxon>Platyhelminthes</taxon>
        <taxon>Trematoda</taxon>
        <taxon>Digenea</taxon>
        <taxon>Opisthorchiida</taxon>
        <taxon>Opisthorchiata</taxon>
        <taxon>Opisthorchiidae</taxon>
        <taxon>Opisthorchis</taxon>
    </lineage>
</organism>
<evidence type="ECO:0000256" key="1">
    <source>
        <dbReference type="SAM" id="Phobius"/>
    </source>
</evidence>
<keyword evidence="1" id="KW-0812">Transmembrane</keyword>
<accession>A0A4S2LJH3</accession>
<name>A0A4S2LJH3_OPIFE</name>
<feature type="transmembrane region" description="Helical" evidence="1">
    <location>
        <begin position="130"/>
        <end position="151"/>
    </location>
</feature>
<gene>
    <name evidence="2" type="ORF">CRM22_006720</name>
</gene>
<dbReference type="OrthoDB" id="6271583at2759"/>
<keyword evidence="1" id="KW-1133">Transmembrane helix</keyword>
<keyword evidence="3" id="KW-1185">Reference proteome</keyword>
<proteinExistence type="predicted"/>